<protein>
    <submittedName>
        <fullName evidence="4">TransglutaminaseTgpA domain-containing protein</fullName>
    </submittedName>
</protein>
<dbReference type="InterPro" id="IPR038765">
    <property type="entry name" value="Papain-like_cys_pep_sf"/>
</dbReference>
<feature type="transmembrane region" description="Helical" evidence="2">
    <location>
        <begin position="134"/>
        <end position="153"/>
    </location>
</feature>
<evidence type="ECO:0000313" key="5">
    <source>
        <dbReference type="Proteomes" id="UP001595956"/>
    </source>
</evidence>
<feature type="compositionally biased region" description="Low complexity" evidence="1">
    <location>
        <begin position="520"/>
        <end position="533"/>
    </location>
</feature>
<name>A0ABW0MZN5_9ACTN</name>
<dbReference type="Gene3D" id="3.10.620.30">
    <property type="match status" value="1"/>
</dbReference>
<dbReference type="InterPro" id="IPR021878">
    <property type="entry name" value="TgpA_N"/>
</dbReference>
<dbReference type="SMART" id="SM00460">
    <property type="entry name" value="TGc"/>
    <property type="match status" value="1"/>
</dbReference>
<gene>
    <name evidence="4" type="ORF">ACFPKY_11880</name>
</gene>
<feature type="region of interest" description="Disordered" evidence="1">
    <location>
        <begin position="516"/>
        <end position="535"/>
    </location>
</feature>
<feature type="transmembrane region" description="Helical" evidence="2">
    <location>
        <begin position="61"/>
        <end position="79"/>
    </location>
</feature>
<dbReference type="Proteomes" id="UP001595956">
    <property type="component" value="Unassembled WGS sequence"/>
</dbReference>
<feature type="transmembrane region" description="Helical" evidence="2">
    <location>
        <begin position="159"/>
        <end position="177"/>
    </location>
</feature>
<feature type="transmembrane region" description="Helical" evidence="2">
    <location>
        <begin position="36"/>
        <end position="54"/>
    </location>
</feature>
<evidence type="ECO:0000313" key="4">
    <source>
        <dbReference type="EMBL" id="MFC5493805.1"/>
    </source>
</evidence>
<dbReference type="PANTHER" id="PTHR42736">
    <property type="entry name" value="PROTEIN-GLUTAMINE GAMMA-GLUTAMYLTRANSFERASE"/>
    <property type="match status" value="1"/>
</dbReference>
<organism evidence="4 5">
    <name type="scientific">Nocardioides caricicola</name>
    <dbReference type="NCBI Taxonomy" id="634770"/>
    <lineage>
        <taxon>Bacteria</taxon>
        <taxon>Bacillati</taxon>
        <taxon>Actinomycetota</taxon>
        <taxon>Actinomycetes</taxon>
        <taxon>Propionibacteriales</taxon>
        <taxon>Nocardioidaceae</taxon>
        <taxon>Nocardioides</taxon>
    </lineage>
</organism>
<accession>A0ABW0MZN5</accession>
<reference evidence="5" key="1">
    <citation type="journal article" date="2019" name="Int. J. Syst. Evol. Microbiol.">
        <title>The Global Catalogue of Microorganisms (GCM) 10K type strain sequencing project: providing services to taxonomists for standard genome sequencing and annotation.</title>
        <authorList>
            <consortium name="The Broad Institute Genomics Platform"/>
            <consortium name="The Broad Institute Genome Sequencing Center for Infectious Disease"/>
            <person name="Wu L."/>
            <person name="Ma J."/>
        </authorList>
    </citation>
    <scope>NUCLEOTIDE SEQUENCE [LARGE SCALE GENOMIC DNA]</scope>
    <source>
        <strain evidence="5">KACC 13778</strain>
    </source>
</reference>
<comment type="caution">
    <text evidence="4">The sequence shown here is derived from an EMBL/GenBank/DDBJ whole genome shotgun (WGS) entry which is preliminary data.</text>
</comment>
<keyword evidence="5" id="KW-1185">Reference proteome</keyword>
<feature type="transmembrane region" description="Helical" evidence="2">
    <location>
        <begin position="9"/>
        <end position="30"/>
    </location>
</feature>
<keyword evidence="2" id="KW-0812">Transmembrane</keyword>
<dbReference type="Pfam" id="PF11992">
    <property type="entry name" value="TgpA_N"/>
    <property type="match status" value="1"/>
</dbReference>
<dbReference type="EMBL" id="JBHSMD010000004">
    <property type="protein sequence ID" value="MFC5493805.1"/>
    <property type="molecule type" value="Genomic_DNA"/>
</dbReference>
<evidence type="ECO:0000256" key="1">
    <source>
        <dbReference type="SAM" id="MobiDB-lite"/>
    </source>
</evidence>
<feature type="transmembrane region" description="Helical" evidence="2">
    <location>
        <begin position="189"/>
        <end position="208"/>
    </location>
</feature>
<dbReference type="InterPro" id="IPR002931">
    <property type="entry name" value="Transglutaminase-like"/>
</dbReference>
<evidence type="ECO:0000259" key="3">
    <source>
        <dbReference type="SMART" id="SM00460"/>
    </source>
</evidence>
<dbReference type="PANTHER" id="PTHR42736:SF1">
    <property type="entry name" value="PROTEIN-GLUTAMINE GAMMA-GLUTAMYLTRANSFERASE"/>
    <property type="match status" value="1"/>
</dbReference>
<dbReference type="Pfam" id="PF01841">
    <property type="entry name" value="Transglut_core"/>
    <property type="match status" value="1"/>
</dbReference>
<proteinExistence type="predicted"/>
<dbReference type="SUPFAM" id="SSF54001">
    <property type="entry name" value="Cysteine proteinases"/>
    <property type="match status" value="1"/>
</dbReference>
<feature type="transmembrane region" description="Helical" evidence="2">
    <location>
        <begin position="553"/>
        <end position="576"/>
    </location>
</feature>
<keyword evidence="2" id="KW-0472">Membrane</keyword>
<dbReference type="InterPro" id="IPR052901">
    <property type="entry name" value="Bact_TGase-like"/>
</dbReference>
<sequence>MTSTARNPWLLTAWAAGLVSVGAIALAAAWGGWQPVVLLLAAALVPILLLRGVVALGVSRWAATSVLALLLVLTAYLMSARSDTSLRGTVTDSVPLLLTAPQPYALRADLLAPVVLLTGLVALFAGLRAESRTRVGPVAAGVLLYVAAALLTTGRGDPWGILAVLLVVLAVLGWVLLDEHTEPSRRRLLVAGPALVVLVGGLASVALVPARGAFDPRTVVDPPVTVIETASPLPQLGAWAANPDDELLLVSGDAVPLRLVTLDEYDGAQWRAATRYAPFGTAVDTPLTGDRRRTATVEVQFAGLGGSWLPSPGDPIEVSEPDALVDVTTGTLHDPDPDPDTRYVVTGVADEPDPADLVGATVPTSGPALEYLDQPQLSGALAAYADRVTPDGGPYVRALAIEAAVREGRRLSPRAISGSAFWRIERFLLGTEPDDQVGTSEQFATAFAVLARRAGLPTRLVVGFRPGDRQPDGTRVIRGRDALAWPEVYFQGLGWVPFAPTPNDDTFTQGRPQLAEAPDVEPAPTTESAEPVPAAEPPPVARAADAGLGLPSWVLVASGTALVAVPLLVLAVARLVRSLRHRRRGATGAWAEVYDALILAGEPPPAWATAPQVAARADQWFGTSGATEVAARAERAAFGPAGTTVLDRPAAEVREVRRAARATVPRWRRWWWHLDPRVLRR</sequence>
<dbReference type="RefSeq" id="WP_345178208.1">
    <property type="nucleotide sequence ID" value="NZ_BAABFQ010000007.1"/>
</dbReference>
<keyword evidence="2" id="KW-1133">Transmembrane helix</keyword>
<feature type="transmembrane region" description="Helical" evidence="2">
    <location>
        <begin position="110"/>
        <end position="127"/>
    </location>
</feature>
<feature type="domain" description="Transglutaminase-like" evidence="3">
    <location>
        <begin position="432"/>
        <end position="502"/>
    </location>
</feature>
<evidence type="ECO:0000256" key="2">
    <source>
        <dbReference type="SAM" id="Phobius"/>
    </source>
</evidence>